<dbReference type="EMBL" id="CP033133">
    <property type="protein sequence ID" value="AYO54534.1"/>
    <property type="molecule type" value="Genomic_DNA"/>
</dbReference>
<evidence type="ECO:0000313" key="3">
    <source>
        <dbReference type="Proteomes" id="UP000279962"/>
    </source>
</evidence>
<dbReference type="SMART" id="SM00901">
    <property type="entry name" value="FRG"/>
    <property type="match status" value="1"/>
</dbReference>
<feature type="domain" description="FRG" evidence="1">
    <location>
        <begin position="30"/>
        <end position="155"/>
    </location>
</feature>
<dbReference type="Proteomes" id="UP000279962">
    <property type="component" value="Chromosome"/>
</dbReference>
<reference evidence="2 3" key="1">
    <citation type="submission" date="2018-10" db="EMBL/GenBank/DDBJ databases">
        <title>The complete genome of Acinetobacter wuhouensis strain WCHAW010062.</title>
        <authorList>
            <person name="Hu Y."/>
            <person name="Long H."/>
            <person name="Feng Y."/>
            <person name="Zong Z."/>
        </authorList>
    </citation>
    <scope>NUCLEOTIDE SEQUENCE [LARGE SCALE GENOMIC DNA]</scope>
    <source>
        <strain evidence="2 3">WCHAW010062</strain>
    </source>
</reference>
<sequence>MPNYKQRHFDTAQDMWNALRPEEINNHFDSNIKPIFRGQGNSDWKLIPNASRNSINMTINEQIKFEVRLLLYFLDYCDKTGIQVPGHISNTRNLLQGILEGTNGKGLVRWPTEEYYDILAFSQHYGVSTRLLDWSKRSFIAAYFSASEAVKNIIIDINNGKKPNLTVNLAIWILESAKVDNYNKQFLNSSDISRVPFSIINIPSNVNFHIAAQQGCFTIFRHVDEDIDSTTPWTMNPPKFSKEKTVDTSNMEYANYLHKWTLPHSEAHKLLNLCEMYNVNAASVYPSAIGAGYAVKDLINIQTIERYLKNES</sequence>
<protein>
    <submittedName>
        <fullName evidence="2">FRG domain-containing protein</fullName>
    </submittedName>
</protein>
<organism evidence="2 3">
    <name type="scientific">Acinetobacter wuhouensis</name>
    <dbReference type="NCBI Taxonomy" id="1879050"/>
    <lineage>
        <taxon>Bacteria</taxon>
        <taxon>Pseudomonadati</taxon>
        <taxon>Pseudomonadota</taxon>
        <taxon>Gammaproteobacteria</taxon>
        <taxon>Moraxellales</taxon>
        <taxon>Moraxellaceae</taxon>
        <taxon>Acinetobacter</taxon>
    </lineage>
</organism>
<evidence type="ECO:0000313" key="2">
    <source>
        <dbReference type="EMBL" id="AYO54534.1"/>
    </source>
</evidence>
<accession>A0A3G2T2U9</accession>
<dbReference type="RefSeq" id="WP_087551793.1">
    <property type="nucleotide sequence ID" value="NZ_CP033133.1"/>
</dbReference>
<dbReference type="AlphaFoldDB" id="A0A3G2T2U9"/>
<gene>
    <name evidence="2" type="ORF">CDG68_13160</name>
</gene>
<dbReference type="Pfam" id="PF08867">
    <property type="entry name" value="FRG"/>
    <property type="match status" value="1"/>
</dbReference>
<evidence type="ECO:0000259" key="1">
    <source>
        <dbReference type="SMART" id="SM00901"/>
    </source>
</evidence>
<dbReference type="InterPro" id="IPR014966">
    <property type="entry name" value="FRG-dom"/>
</dbReference>
<proteinExistence type="predicted"/>
<name>A0A3G2T2U9_9GAMM</name>